<reference evidence="2" key="1">
    <citation type="journal article" date="2020" name="Stud. Mycol.">
        <title>101 Dothideomycetes genomes: a test case for predicting lifestyles and emergence of pathogens.</title>
        <authorList>
            <person name="Haridas S."/>
            <person name="Albert R."/>
            <person name="Binder M."/>
            <person name="Bloem J."/>
            <person name="Labutti K."/>
            <person name="Salamov A."/>
            <person name="Andreopoulos B."/>
            <person name="Baker S."/>
            <person name="Barry K."/>
            <person name="Bills G."/>
            <person name="Bluhm B."/>
            <person name="Cannon C."/>
            <person name="Castanera R."/>
            <person name="Culley D."/>
            <person name="Daum C."/>
            <person name="Ezra D."/>
            <person name="Gonzalez J."/>
            <person name="Henrissat B."/>
            <person name="Kuo A."/>
            <person name="Liang C."/>
            <person name="Lipzen A."/>
            <person name="Lutzoni F."/>
            <person name="Magnuson J."/>
            <person name="Mondo S."/>
            <person name="Nolan M."/>
            <person name="Ohm R."/>
            <person name="Pangilinan J."/>
            <person name="Park H.-J."/>
            <person name="Ramirez L."/>
            <person name="Alfaro M."/>
            <person name="Sun H."/>
            <person name="Tritt A."/>
            <person name="Yoshinaga Y."/>
            <person name="Zwiers L.-H."/>
            <person name="Turgeon B."/>
            <person name="Goodwin S."/>
            <person name="Spatafora J."/>
            <person name="Crous P."/>
            <person name="Grigoriev I."/>
        </authorList>
    </citation>
    <scope>NUCLEOTIDE SEQUENCE</scope>
    <source>
        <strain evidence="2">CBS 116435</strain>
    </source>
</reference>
<evidence type="ECO:0000313" key="3">
    <source>
        <dbReference type="Proteomes" id="UP000799441"/>
    </source>
</evidence>
<dbReference type="AlphaFoldDB" id="A0A9P4UTQ4"/>
<feature type="region of interest" description="Disordered" evidence="1">
    <location>
        <begin position="24"/>
        <end position="141"/>
    </location>
</feature>
<dbReference type="Proteomes" id="UP000799441">
    <property type="component" value="Unassembled WGS sequence"/>
</dbReference>
<gene>
    <name evidence="2" type="ORF">K431DRAFT_281456</name>
</gene>
<evidence type="ECO:0000313" key="2">
    <source>
        <dbReference type="EMBL" id="KAF2724981.1"/>
    </source>
</evidence>
<organism evidence="2 3">
    <name type="scientific">Polychaeton citri CBS 116435</name>
    <dbReference type="NCBI Taxonomy" id="1314669"/>
    <lineage>
        <taxon>Eukaryota</taxon>
        <taxon>Fungi</taxon>
        <taxon>Dikarya</taxon>
        <taxon>Ascomycota</taxon>
        <taxon>Pezizomycotina</taxon>
        <taxon>Dothideomycetes</taxon>
        <taxon>Dothideomycetidae</taxon>
        <taxon>Capnodiales</taxon>
        <taxon>Capnodiaceae</taxon>
        <taxon>Polychaeton</taxon>
    </lineage>
</organism>
<accession>A0A9P4UTQ4</accession>
<evidence type="ECO:0000256" key="1">
    <source>
        <dbReference type="SAM" id="MobiDB-lite"/>
    </source>
</evidence>
<proteinExistence type="predicted"/>
<comment type="caution">
    <text evidence="2">The sequence shown here is derived from an EMBL/GenBank/DDBJ whole genome shotgun (WGS) entry which is preliminary data.</text>
</comment>
<name>A0A9P4UTQ4_9PEZI</name>
<protein>
    <submittedName>
        <fullName evidence="2">Uncharacterized protein</fullName>
    </submittedName>
</protein>
<feature type="compositionally biased region" description="Basic and acidic residues" evidence="1">
    <location>
        <begin position="121"/>
        <end position="141"/>
    </location>
</feature>
<dbReference type="EMBL" id="MU003769">
    <property type="protein sequence ID" value="KAF2724981.1"/>
    <property type="molecule type" value="Genomic_DNA"/>
</dbReference>
<sequence length="141" mass="15185">MSFAKAVKTPSVLRQLATARPAYTTRIQQRLAHQDYGSGSGDPKAEKPQEQGTSDKTRNIEHPGPSAPDTSKHGGGESQTGEVSKDGGKASDKANKGTQQQGGARPALHTQEEPDPGSNPEEVKRHNREIDNRVEKQSEHP</sequence>
<feature type="compositionally biased region" description="Basic and acidic residues" evidence="1">
    <location>
        <begin position="83"/>
        <end position="95"/>
    </location>
</feature>
<keyword evidence="3" id="KW-1185">Reference proteome</keyword>
<dbReference type="OrthoDB" id="5334244at2759"/>
<feature type="compositionally biased region" description="Basic and acidic residues" evidence="1">
    <location>
        <begin position="43"/>
        <end position="61"/>
    </location>
</feature>